<evidence type="ECO:0000313" key="3">
    <source>
        <dbReference type="Proteomes" id="UP000271098"/>
    </source>
</evidence>
<dbReference type="EMBL" id="UYRT01028304">
    <property type="protein sequence ID" value="VDK67535.1"/>
    <property type="molecule type" value="Genomic_DNA"/>
</dbReference>
<dbReference type="WBParaSite" id="GPUH_0000905001-mRNA-1">
    <property type="protein sequence ID" value="GPUH_0000905001-mRNA-1"/>
    <property type="gene ID" value="GPUH_0000905001"/>
</dbReference>
<evidence type="ECO:0000313" key="2">
    <source>
        <dbReference type="EMBL" id="VDK67535.1"/>
    </source>
</evidence>
<name>A0A183DJZ9_9BILA</name>
<keyword evidence="1" id="KW-0812">Transmembrane</keyword>
<reference evidence="4" key="1">
    <citation type="submission" date="2016-06" db="UniProtKB">
        <authorList>
            <consortium name="WormBaseParasite"/>
        </authorList>
    </citation>
    <scope>IDENTIFICATION</scope>
</reference>
<dbReference type="Proteomes" id="UP000271098">
    <property type="component" value="Unassembled WGS sequence"/>
</dbReference>
<gene>
    <name evidence="2" type="ORF">GPUH_LOCUS9043</name>
</gene>
<dbReference type="OrthoDB" id="5876852at2759"/>
<accession>A0A183DJZ9</accession>
<keyword evidence="1" id="KW-1133">Transmembrane helix</keyword>
<protein>
    <submittedName>
        <fullName evidence="4">OKR_DC_1 domain-containing protein</fullName>
    </submittedName>
</protein>
<feature type="transmembrane region" description="Helical" evidence="1">
    <location>
        <begin position="80"/>
        <end position="100"/>
    </location>
</feature>
<keyword evidence="1" id="KW-0472">Membrane</keyword>
<evidence type="ECO:0000256" key="1">
    <source>
        <dbReference type="SAM" id="Phobius"/>
    </source>
</evidence>
<sequence>MKQYLEDVDSTQEREVNIVRTEGNFPEGAVRRAAEKAARSFQSTQPKVLVLASNITDSNILISRCSIAAYFHAKKKQSVALVWILLLKTAPFDITFLVILA</sequence>
<organism evidence="4">
    <name type="scientific">Gongylonema pulchrum</name>
    <dbReference type="NCBI Taxonomy" id="637853"/>
    <lineage>
        <taxon>Eukaryota</taxon>
        <taxon>Metazoa</taxon>
        <taxon>Ecdysozoa</taxon>
        <taxon>Nematoda</taxon>
        <taxon>Chromadorea</taxon>
        <taxon>Rhabditida</taxon>
        <taxon>Spirurina</taxon>
        <taxon>Spiruromorpha</taxon>
        <taxon>Spiruroidea</taxon>
        <taxon>Gongylonematidae</taxon>
        <taxon>Gongylonema</taxon>
    </lineage>
</organism>
<reference evidence="2 3" key="2">
    <citation type="submission" date="2018-11" db="EMBL/GenBank/DDBJ databases">
        <authorList>
            <consortium name="Pathogen Informatics"/>
        </authorList>
    </citation>
    <scope>NUCLEOTIDE SEQUENCE [LARGE SCALE GENOMIC DNA]</scope>
</reference>
<keyword evidence="3" id="KW-1185">Reference proteome</keyword>
<dbReference type="AlphaFoldDB" id="A0A183DJZ9"/>
<evidence type="ECO:0000313" key="4">
    <source>
        <dbReference type="WBParaSite" id="GPUH_0000905001-mRNA-1"/>
    </source>
</evidence>
<proteinExistence type="predicted"/>